<dbReference type="EMBL" id="JACDTQ010002538">
    <property type="protein sequence ID" value="KAF5917571.1"/>
    <property type="molecule type" value="Genomic_DNA"/>
</dbReference>
<evidence type="ECO:0000313" key="4">
    <source>
        <dbReference type="EMBL" id="KAF5917571.1"/>
    </source>
</evidence>
<dbReference type="Pfam" id="PF01419">
    <property type="entry name" value="Jacalin"/>
    <property type="match status" value="1"/>
</dbReference>
<evidence type="ECO:0000259" key="3">
    <source>
        <dbReference type="PROSITE" id="PS51752"/>
    </source>
</evidence>
<keyword evidence="2" id="KW-0430">Lectin</keyword>
<keyword evidence="1" id="KW-0732">Signal</keyword>
<dbReference type="InterPro" id="IPR036404">
    <property type="entry name" value="Jacalin-like_lectin_dom_sf"/>
</dbReference>
<protein>
    <recommendedName>
        <fullName evidence="3">Jacalin-type lectin domain-containing protein</fullName>
    </recommendedName>
</protein>
<keyword evidence="5" id="KW-1185">Reference proteome</keyword>
<dbReference type="GO" id="GO:0030246">
    <property type="term" value="F:carbohydrate binding"/>
    <property type="evidence" value="ECO:0007669"/>
    <property type="project" value="UniProtKB-KW"/>
</dbReference>
<proteinExistence type="predicted"/>
<organism evidence="4 5">
    <name type="scientific">Diceros bicornis minor</name>
    <name type="common">South-central black rhinoceros</name>
    <dbReference type="NCBI Taxonomy" id="77932"/>
    <lineage>
        <taxon>Eukaryota</taxon>
        <taxon>Metazoa</taxon>
        <taxon>Chordata</taxon>
        <taxon>Craniata</taxon>
        <taxon>Vertebrata</taxon>
        <taxon>Euteleostomi</taxon>
        <taxon>Mammalia</taxon>
        <taxon>Eutheria</taxon>
        <taxon>Laurasiatheria</taxon>
        <taxon>Perissodactyla</taxon>
        <taxon>Rhinocerotidae</taxon>
        <taxon>Diceros</taxon>
    </lineage>
</organism>
<dbReference type="SMART" id="SM00915">
    <property type="entry name" value="Jacalin"/>
    <property type="match status" value="1"/>
</dbReference>
<comment type="caution">
    <text evidence="4">The sequence shown here is derived from an EMBL/GenBank/DDBJ whole genome shotgun (WGS) entry which is preliminary data.</text>
</comment>
<accession>A0A7J7EPK1</accession>
<sequence>MALGIPPGRVLTSQLLPAPQWPHAPSFWMGAYRAHEVIKGWAEGAQAQQDRPVPGLGHRLSCSEMYGSGGGEYFSTSPDYDNDVTGIRVSTGVFGLFKSIQVRFGSSWSERHCASGGTTQEFILRPGEHIIAVYGSHKSYLRYLVLYTDQGRWASFGQENGNTFSAYPTQGWKVLTGIFGQCRLLGMTGIGFQWDDPRVELTTVPTNATG</sequence>
<evidence type="ECO:0000256" key="2">
    <source>
        <dbReference type="ARBA" id="ARBA00022734"/>
    </source>
</evidence>
<feature type="domain" description="Jacalin-type lectin" evidence="3">
    <location>
        <begin position="60"/>
        <end position="196"/>
    </location>
</feature>
<dbReference type="PANTHER" id="PTHR33589:SF1">
    <property type="entry name" value="ZYMOGEN GRANULE PROTEIN 16 HOMOLOG B"/>
    <property type="match status" value="1"/>
</dbReference>
<dbReference type="Gene3D" id="2.100.10.30">
    <property type="entry name" value="Jacalin-like lectin domain"/>
    <property type="match status" value="1"/>
</dbReference>
<reference evidence="4 5" key="1">
    <citation type="journal article" date="2020" name="Mol. Biol. Evol.">
        <title>Interspecific Gene Flow and the Evolution of Specialization in Black and White Rhinoceros.</title>
        <authorList>
            <person name="Moodley Y."/>
            <person name="Westbury M.V."/>
            <person name="Russo I.M."/>
            <person name="Gopalakrishnan S."/>
            <person name="Rakotoarivelo A."/>
            <person name="Olsen R.A."/>
            <person name="Prost S."/>
            <person name="Tunstall T."/>
            <person name="Ryder O.A."/>
            <person name="Dalen L."/>
            <person name="Bruford M.W."/>
        </authorList>
    </citation>
    <scope>NUCLEOTIDE SEQUENCE [LARGE SCALE GENOMIC DNA]</scope>
    <source>
        <strain evidence="4">SBR-YM</strain>
        <tissue evidence="4">Skin</tissue>
    </source>
</reference>
<name>A0A7J7EPK1_DICBM</name>
<dbReference type="GO" id="GO:0005615">
    <property type="term" value="C:extracellular space"/>
    <property type="evidence" value="ECO:0007669"/>
    <property type="project" value="TreeGrafter"/>
</dbReference>
<dbReference type="PROSITE" id="PS51752">
    <property type="entry name" value="JACALIN_LECTIN"/>
    <property type="match status" value="1"/>
</dbReference>
<dbReference type="AlphaFoldDB" id="A0A7J7EPK1"/>
<dbReference type="InterPro" id="IPR052321">
    <property type="entry name" value="PolyBind_ProtTraffic"/>
</dbReference>
<dbReference type="InterPro" id="IPR001229">
    <property type="entry name" value="Jacalin-like_lectin_dom"/>
</dbReference>
<dbReference type="Proteomes" id="UP000551758">
    <property type="component" value="Unassembled WGS sequence"/>
</dbReference>
<evidence type="ECO:0000256" key="1">
    <source>
        <dbReference type="ARBA" id="ARBA00022729"/>
    </source>
</evidence>
<gene>
    <name evidence="4" type="ORF">HPG69_000034</name>
</gene>
<evidence type="ECO:0000313" key="5">
    <source>
        <dbReference type="Proteomes" id="UP000551758"/>
    </source>
</evidence>
<dbReference type="SUPFAM" id="SSF51101">
    <property type="entry name" value="Mannose-binding lectins"/>
    <property type="match status" value="1"/>
</dbReference>
<dbReference type="PANTHER" id="PTHR33589">
    <property type="entry name" value="OS11G0524900 PROTEIN"/>
    <property type="match status" value="1"/>
</dbReference>